<reference evidence="2" key="1">
    <citation type="journal article" date="2019" name="Plant Biotechnol. J.">
        <title>Genome sequencing of the Australian wild diploid species Gossypium australe highlights disease resistance and delayed gland morphogenesis.</title>
        <authorList>
            <person name="Cai Y."/>
            <person name="Cai X."/>
            <person name="Wang Q."/>
            <person name="Wang P."/>
            <person name="Zhang Y."/>
            <person name="Cai C."/>
            <person name="Xu Y."/>
            <person name="Wang K."/>
            <person name="Zhou Z."/>
            <person name="Wang C."/>
            <person name="Geng S."/>
            <person name="Li B."/>
            <person name="Dong Q."/>
            <person name="Hou Y."/>
            <person name="Wang H."/>
            <person name="Ai P."/>
            <person name="Liu Z."/>
            <person name="Yi F."/>
            <person name="Sun M."/>
            <person name="An G."/>
            <person name="Cheng J."/>
            <person name="Zhang Y."/>
            <person name="Shi Q."/>
            <person name="Xie Y."/>
            <person name="Shi X."/>
            <person name="Chang Y."/>
            <person name="Huang F."/>
            <person name="Chen Y."/>
            <person name="Hong S."/>
            <person name="Mi L."/>
            <person name="Sun Q."/>
            <person name="Zhang L."/>
            <person name="Zhou B."/>
            <person name="Peng R."/>
            <person name="Zhang X."/>
            <person name="Liu F."/>
        </authorList>
    </citation>
    <scope>NUCLEOTIDE SEQUENCE [LARGE SCALE GENOMIC DNA]</scope>
    <source>
        <strain evidence="2">cv. PA1801</strain>
    </source>
</reference>
<dbReference type="OrthoDB" id="1747867at2759"/>
<accession>A0A5B6UFC3</accession>
<dbReference type="Proteomes" id="UP000325315">
    <property type="component" value="Unassembled WGS sequence"/>
</dbReference>
<organism evidence="1 2">
    <name type="scientific">Gossypium australe</name>
    <dbReference type="NCBI Taxonomy" id="47621"/>
    <lineage>
        <taxon>Eukaryota</taxon>
        <taxon>Viridiplantae</taxon>
        <taxon>Streptophyta</taxon>
        <taxon>Embryophyta</taxon>
        <taxon>Tracheophyta</taxon>
        <taxon>Spermatophyta</taxon>
        <taxon>Magnoliopsida</taxon>
        <taxon>eudicotyledons</taxon>
        <taxon>Gunneridae</taxon>
        <taxon>Pentapetalae</taxon>
        <taxon>rosids</taxon>
        <taxon>malvids</taxon>
        <taxon>Malvales</taxon>
        <taxon>Malvaceae</taxon>
        <taxon>Malvoideae</taxon>
        <taxon>Gossypium</taxon>
    </lineage>
</organism>
<evidence type="ECO:0000313" key="1">
    <source>
        <dbReference type="EMBL" id="KAA3455933.1"/>
    </source>
</evidence>
<keyword evidence="2" id="KW-1185">Reference proteome</keyword>
<evidence type="ECO:0000313" key="2">
    <source>
        <dbReference type="Proteomes" id="UP000325315"/>
    </source>
</evidence>
<name>A0A5B6UFC3_9ROSI</name>
<sequence length="215" mass="24797">MTLNNYQWQVMRRKPTKVEALSKKIDDLSCSKQVNLIMQCDAIGAGMINLKCFPFKSNVEHEQVKSNMEHEQNNPTTIITIQDRGVIRIFLGVVKEIKGHNPLWGLENSISQVAKLVSERQQGSLPSNTKINPNEQVYAITVLVEPKRKLNLEVVEKNDRVEECKKKHKPMVSEYKPPILYLTKLKKDRINEKYGKFLELLKNLHINLPCVETFS</sequence>
<gene>
    <name evidence="1" type="ORF">EPI10_018902</name>
</gene>
<dbReference type="AlphaFoldDB" id="A0A5B6UFC3"/>
<comment type="caution">
    <text evidence="1">The sequence shown here is derived from an EMBL/GenBank/DDBJ whole genome shotgun (WGS) entry which is preliminary data.</text>
</comment>
<proteinExistence type="predicted"/>
<protein>
    <submittedName>
        <fullName evidence="1">Aspartic peptidase</fullName>
    </submittedName>
</protein>
<dbReference type="EMBL" id="SMMG02000012">
    <property type="protein sequence ID" value="KAA3455933.1"/>
    <property type="molecule type" value="Genomic_DNA"/>
</dbReference>